<dbReference type="InterPro" id="IPR025948">
    <property type="entry name" value="HTH-like_dom"/>
</dbReference>
<dbReference type="InterPro" id="IPR001584">
    <property type="entry name" value="Integrase_cat-core"/>
</dbReference>
<dbReference type="InterPro" id="IPR036397">
    <property type="entry name" value="RNaseH_sf"/>
</dbReference>
<organism evidence="3 4">
    <name type="scientific">Nesterenkonia salmonea</name>
    <dbReference type="NCBI Taxonomy" id="1804987"/>
    <lineage>
        <taxon>Bacteria</taxon>
        <taxon>Bacillati</taxon>
        <taxon>Actinomycetota</taxon>
        <taxon>Actinomycetes</taxon>
        <taxon>Micrococcales</taxon>
        <taxon>Micrococcaceae</taxon>
        <taxon>Nesterenkonia</taxon>
    </lineage>
</organism>
<dbReference type="EMBL" id="VAVZ01000067">
    <property type="protein sequence ID" value="TLP92358.1"/>
    <property type="molecule type" value="Genomic_DNA"/>
</dbReference>
<dbReference type="InterPro" id="IPR048020">
    <property type="entry name" value="Transpos_IS3"/>
</dbReference>
<dbReference type="AlphaFoldDB" id="A0A5R9B6X6"/>
<dbReference type="SUPFAM" id="SSF53098">
    <property type="entry name" value="Ribonuclease H-like"/>
    <property type="match status" value="1"/>
</dbReference>
<evidence type="ECO:0000259" key="2">
    <source>
        <dbReference type="PROSITE" id="PS50994"/>
    </source>
</evidence>
<dbReference type="Pfam" id="PF00665">
    <property type="entry name" value="rve"/>
    <property type="match status" value="1"/>
</dbReference>
<name>A0A5R9B6X6_9MICC</name>
<evidence type="ECO:0000256" key="1">
    <source>
        <dbReference type="ARBA" id="ARBA00002286"/>
    </source>
</evidence>
<dbReference type="OrthoDB" id="4281720at2"/>
<dbReference type="Proteomes" id="UP000310458">
    <property type="component" value="Unassembled WGS sequence"/>
</dbReference>
<evidence type="ECO:0000313" key="4">
    <source>
        <dbReference type="Proteomes" id="UP000310458"/>
    </source>
</evidence>
<dbReference type="PANTHER" id="PTHR46889">
    <property type="entry name" value="TRANSPOSASE INSF FOR INSERTION SEQUENCE IS3B-RELATED"/>
    <property type="match status" value="1"/>
</dbReference>
<dbReference type="NCBIfam" id="NF033516">
    <property type="entry name" value="transpos_IS3"/>
    <property type="match status" value="1"/>
</dbReference>
<keyword evidence="4" id="KW-1185">Reference proteome</keyword>
<sequence length="245" mass="27299">MIAAQDLPVQVACRVLGVAESGYYAQRNRPPSERAIRHEWLTGVIAEVHAASHGRYGVRRVHAELTMGRGIPVGHQQIEFLMRRAGLRGLTGRRKWRRILPDQIATDLVQRGFTRQEPNRLWVTDLTEHRTREGKLFCCVVLDTFSRRVVGWSIDSSPTAALATNALGMAIDTRLGSNSAPGTIIHSDYAEVFVKPRNLVLARSAADQWGFLALTFWVIGGCRAPGACRQAASLLPLGRSRVWRR</sequence>
<dbReference type="Pfam" id="PF13276">
    <property type="entry name" value="HTH_21"/>
    <property type="match status" value="1"/>
</dbReference>
<proteinExistence type="predicted"/>
<feature type="domain" description="Integrase catalytic" evidence="2">
    <location>
        <begin position="114"/>
        <end position="245"/>
    </location>
</feature>
<dbReference type="PROSITE" id="PS50994">
    <property type="entry name" value="INTEGRASE"/>
    <property type="match status" value="1"/>
</dbReference>
<gene>
    <name evidence="3" type="ORF">FEF26_14830</name>
</gene>
<protein>
    <submittedName>
        <fullName evidence="3">IS3 family transposase</fullName>
    </submittedName>
</protein>
<comment type="caution">
    <text evidence="3">The sequence shown here is derived from an EMBL/GenBank/DDBJ whole genome shotgun (WGS) entry which is preliminary data.</text>
</comment>
<evidence type="ECO:0000313" key="3">
    <source>
        <dbReference type="EMBL" id="TLP92358.1"/>
    </source>
</evidence>
<dbReference type="InterPro" id="IPR050900">
    <property type="entry name" value="Transposase_IS3/IS150/IS904"/>
</dbReference>
<reference evidence="3 4" key="1">
    <citation type="submission" date="2019-05" db="EMBL/GenBank/DDBJ databases">
        <title>Nesterenkonia sp. GY074 isolated from the Southern Atlantic Ocean.</title>
        <authorList>
            <person name="Zhang G."/>
        </authorList>
    </citation>
    <scope>NUCLEOTIDE SEQUENCE [LARGE SCALE GENOMIC DNA]</scope>
    <source>
        <strain evidence="3 4">GY074</strain>
    </source>
</reference>
<comment type="function">
    <text evidence="1">Involved in the transposition of the insertion sequence.</text>
</comment>
<dbReference type="InterPro" id="IPR012337">
    <property type="entry name" value="RNaseH-like_sf"/>
</dbReference>
<accession>A0A5R9B6X6</accession>
<dbReference type="PANTHER" id="PTHR46889:SF4">
    <property type="entry name" value="TRANSPOSASE INSO FOR INSERTION SEQUENCE ELEMENT IS911B-RELATED"/>
    <property type="match status" value="1"/>
</dbReference>
<dbReference type="GO" id="GO:0015074">
    <property type="term" value="P:DNA integration"/>
    <property type="evidence" value="ECO:0007669"/>
    <property type="project" value="InterPro"/>
</dbReference>
<dbReference type="RefSeq" id="WP_138254314.1">
    <property type="nucleotide sequence ID" value="NZ_VAVZ01000067.1"/>
</dbReference>
<dbReference type="Gene3D" id="3.30.420.10">
    <property type="entry name" value="Ribonuclease H-like superfamily/Ribonuclease H"/>
    <property type="match status" value="1"/>
</dbReference>
<dbReference type="GO" id="GO:0003676">
    <property type="term" value="F:nucleic acid binding"/>
    <property type="evidence" value="ECO:0007669"/>
    <property type="project" value="InterPro"/>
</dbReference>